<feature type="compositionally biased region" description="Polar residues" evidence="1">
    <location>
        <begin position="62"/>
        <end position="71"/>
    </location>
</feature>
<dbReference type="EMBL" id="NHYE01000423">
    <property type="protein sequence ID" value="PPR05817.1"/>
    <property type="molecule type" value="Genomic_DNA"/>
</dbReference>
<feature type="compositionally biased region" description="Low complexity" evidence="1">
    <location>
        <begin position="72"/>
        <end position="82"/>
    </location>
</feature>
<evidence type="ECO:0000256" key="1">
    <source>
        <dbReference type="SAM" id="MobiDB-lite"/>
    </source>
</evidence>
<feature type="compositionally biased region" description="Polar residues" evidence="1">
    <location>
        <begin position="334"/>
        <end position="355"/>
    </location>
</feature>
<comment type="caution">
    <text evidence="2">The sequence shown here is derived from an EMBL/GenBank/DDBJ whole genome shotgun (WGS) entry which is preliminary data.</text>
</comment>
<gene>
    <name evidence="2" type="ORF">CVT26_010097</name>
</gene>
<dbReference type="AlphaFoldDB" id="A0A409YS29"/>
<sequence>MSGSSYRLQTPRPRQPPSPLNFDTSFKATSILSSHQDSETLLYDLPSTISMSPPTSPKSAARISSPTSPTFASRNRGPRSGRPTPPPSARNRSATPSGVAPSELEQFAEYCRAWYYDQDDNSGRLMTQTLATLPPSQRAPFSRLQASIRSAYHRSVNARRHAEFQAHLSATTPGGSLMPHARSNPREKAAQKERYERMERFVRNWCNQGMPGTTPFFEALWALMRLQVIPEDLGGAGRNRIEWELDDAVFKEAAGKDFMFEAIDFLKGVLAFEETPSSKSSASYGHRKDSHLPTIHSRAQSQPLPSHQKAPQASSAMQTKRARAPSDPFLDAPQSRSLGTSHSPNTESLLASSGTDAEEPPSPVAPYGDSPNPQFHEEDTHDDADEQYLRIWTSPDLTNPEILKLLGLFPPFVSRRPLPRFPVSPSRHVDIEEGEEEGPEGRQIHFGTGSMWVSSKQRSDGWEGGWWTRFIMWWRKIFC</sequence>
<dbReference type="InParanoid" id="A0A409YS29"/>
<reference evidence="2 3" key="1">
    <citation type="journal article" date="2018" name="Evol. Lett.">
        <title>Horizontal gene cluster transfer increased hallucinogenic mushroom diversity.</title>
        <authorList>
            <person name="Reynolds H.T."/>
            <person name="Vijayakumar V."/>
            <person name="Gluck-Thaler E."/>
            <person name="Korotkin H.B."/>
            <person name="Matheny P.B."/>
            <person name="Slot J.C."/>
        </authorList>
    </citation>
    <scope>NUCLEOTIDE SEQUENCE [LARGE SCALE GENOMIC DNA]</scope>
    <source>
        <strain evidence="2 3">SRW20</strain>
    </source>
</reference>
<evidence type="ECO:0000313" key="2">
    <source>
        <dbReference type="EMBL" id="PPR05817.1"/>
    </source>
</evidence>
<feature type="region of interest" description="Disordered" evidence="1">
    <location>
        <begin position="170"/>
        <end position="189"/>
    </location>
</feature>
<organism evidence="2 3">
    <name type="scientific">Gymnopilus dilepis</name>
    <dbReference type="NCBI Taxonomy" id="231916"/>
    <lineage>
        <taxon>Eukaryota</taxon>
        <taxon>Fungi</taxon>
        <taxon>Dikarya</taxon>
        <taxon>Basidiomycota</taxon>
        <taxon>Agaricomycotina</taxon>
        <taxon>Agaricomycetes</taxon>
        <taxon>Agaricomycetidae</taxon>
        <taxon>Agaricales</taxon>
        <taxon>Agaricineae</taxon>
        <taxon>Hymenogastraceae</taxon>
        <taxon>Gymnopilus</taxon>
    </lineage>
</organism>
<feature type="compositionally biased region" description="Polar residues" evidence="1">
    <location>
        <begin position="299"/>
        <end position="318"/>
    </location>
</feature>
<feature type="region of interest" description="Disordered" evidence="1">
    <location>
        <begin position="1"/>
        <end position="26"/>
    </location>
</feature>
<evidence type="ECO:0000313" key="3">
    <source>
        <dbReference type="Proteomes" id="UP000284706"/>
    </source>
</evidence>
<accession>A0A409YS29</accession>
<feature type="region of interest" description="Disordered" evidence="1">
    <location>
        <begin position="44"/>
        <end position="101"/>
    </location>
</feature>
<dbReference type="Proteomes" id="UP000284706">
    <property type="component" value="Unassembled WGS sequence"/>
</dbReference>
<protein>
    <submittedName>
        <fullName evidence="2">Uncharacterized protein</fullName>
    </submittedName>
</protein>
<feature type="region of interest" description="Disordered" evidence="1">
    <location>
        <begin position="299"/>
        <end position="381"/>
    </location>
</feature>
<name>A0A409YS29_9AGAR</name>
<proteinExistence type="predicted"/>
<keyword evidence="3" id="KW-1185">Reference proteome</keyword>
<dbReference type="OrthoDB" id="2568455at2759"/>
<feature type="compositionally biased region" description="Low complexity" evidence="1">
    <location>
        <begin position="46"/>
        <end position="59"/>
    </location>
</feature>